<protein>
    <submittedName>
        <fullName evidence="3">FAD-dependent oxidoreductase</fullName>
    </submittedName>
</protein>
<dbReference type="RefSeq" id="WP_108777785.1">
    <property type="nucleotide sequence ID" value="NZ_CP029186.1"/>
</dbReference>
<dbReference type="PANTHER" id="PTHR13847:SF289">
    <property type="entry name" value="GLYCINE OXIDASE"/>
    <property type="match status" value="1"/>
</dbReference>
<dbReference type="InterPro" id="IPR006076">
    <property type="entry name" value="FAD-dep_OxRdtase"/>
</dbReference>
<evidence type="ECO:0000259" key="2">
    <source>
        <dbReference type="Pfam" id="PF01266"/>
    </source>
</evidence>
<dbReference type="SUPFAM" id="SSF51971">
    <property type="entry name" value="Nucleotide-binding domain"/>
    <property type="match status" value="1"/>
</dbReference>
<dbReference type="EMBL" id="CP029186">
    <property type="protein sequence ID" value="AWH85081.1"/>
    <property type="molecule type" value="Genomic_DNA"/>
</dbReference>
<dbReference type="SUPFAM" id="SSF54373">
    <property type="entry name" value="FAD-linked reductases, C-terminal domain"/>
    <property type="match status" value="1"/>
</dbReference>
<dbReference type="OrthoDB" id="214253at2"/>
<evidence type="ECO:0000256" key="1">
    <source>
        <dbReference type="ARBA" id="ARBA00023002"/>
    </source>
</evidence>
<dbReference type="GO" id="GO:0005737">
    <property type="term" value="C:cytoplasm"/>
    <property type="evidence" value="ECO:0007669"/>
    <property type="project" value="TreeGrafter"/>
</dbReference>
<keyword evidence="4" id="KW-1185">Reference proteome</keyword>
<dbReference type="Proteomes" id="UP000244929">
    <property type="component" value="Chromosome"/>
</dbReference>
<dbReference type="KEGG" id="falb:HYN59_08055"/>
<reference evidence="3 4" key="1">
    <citation type="submission" date="2018-04" db="EMBL/GenBank/DDBJ databases">
        <title>Genome sequencing of Flavobacterium sp. HYN0059.</title>
        <authorList>
            <person name="Yi H."/>
            <person name="Baek C."/>
        </authorList>
    </citation>
    <scope>NUCLEOTIDE SEQUENCE [LARGE SCALE GENOMIC DNA]</scope>
    <source>
        <strain evidence="3 4">HYN0059</strain>
    </source>
</reference>
<dbReference type="AlphaFoldDB" id="A0A2S1QXW3"/>
<gene>
    <name evidence="3" type="ORF">HYN59_08055</name>
</gene>
<dbReference type="Gene3D" id="3.50.50.60">
    <property type="entry name" value="FAD/NAD(P)-binding domain"/>
    <property type="match status" value="1"/>
</dbReference>
<name>A0A2S1QXW3_9FLAO</name>
<evidence type="ECO:0000313" key="3">
    <source>
        <dbReference type="EMBL" id="AWH85081.1"/>
    </source>
</evidence>
<accession>A0A2S1QXW3</accession>
<proteinExistence type="predicted"/>
<dbReference type="Pfam" id="PF01266">
    <property type="entry name" value="DAO"/>
    <property type="match status" value="1"/>
</dbReference>
<dbReference type="GO" id="GO:0016491">
    <property type="term" value="F:oxidoreductase activity"/>
    <property type="evidence" value="ECO:0007669"/>
    <property type="project" value="UniProtKB-KW"/>
</dbReference>
<keyword evidence="1" id="KW-0560">Oxidoreductase</keyword>
<evidence type="ECO:0000313" key="4">
    <source>
        <dbReference type="Proteomes" id="UP000244929"/>
    </source>
</evidence>
<feature type="domain" description="FAD dependent oxidoreductase" evidence="2">
    <location>
        <begin position="3"/>
        <end position="325"/>
    </location>
</feature>
<dbReference type="InterPro" id="IPR036188">
    <property type="entry name" value="FAD/NAD-bd_sf"/>
</dbReference>
<dbReference type="PANTHER" id="PTHR13847">
    <property type="entry name" value="SARCOSINE DEHYDROGENASE-RELATED"/>
    <property type="match status" value="1"/>
</dbReference>
<sequence>MKDYIIVGGGLAGISFVETAYTNGKSFIVVSDSSQNSSLVAAGIYNPVILKRLRLNQNAAEHVECMEPFYKRIEKRLGVKFDFEIPVYRKFASVEEQNDWFNAADKPVLGHFLSTSLIHTQYEYLPAPFGFGKVLHTGYMDTSILINAYHDFLTISGSLLNETFDHDALDIHTDHNIYKGMEARHIIFAEGFGMRSNPYFSHLPLEGTKGEILVIRAPLLQLDAIVNAGVFILPMGNDIYKVGATYEWHDKTDIPTEKARNELIERLNDVITCDYEIISQLAGVRPTTKDRKALVGTHPEFKNVHLLNGLGTRGVILGPAMAKELYNSIEMGIPVPHEINLERFSRKIMQ</sequence>
<dbReference type="Gene3D" id="3.30.9.10">
    <property type="entry name" value="D-Amino Acid Oxidase, subunit A, domain 2"/>
    <property type="match status" value="1"/>
</dbReference>
<organism evidence="3 4">
    <name type="scientific">Flavobacterium album</name>
    <dbReference type="NCBI Taxonomy" id="2175091"/>
    <lineage>
        <taxon>Bacteria</taxon>
        <taxon>Pseudomonadati</taxon>
        <taxon>Bacteroidota</taxon>
        <taxon>Flavobacteriia</taxon>
        <taxon>Flavobacteriales</taxon>
        <taxon>Flavobacteriaceae</taxon>
        <taxon>Flavobacterium</taxon>
    </lineage>
</organism>